<dbReference type="Proteomes" id="UP001057402">
    <property type="component" value="Chromosome 6"/>
</dbReference>
<accession>A0ACB9QII7</accession>
<evidence type="ECO:0000313" key="1">
    <source>
        <dbReference type="EMBL" id="KAI4366356.1"/>
    </source>
</evidence>
<sequence length="67" mass="6859">MENGVAEAGLCSRGAGSGQDSVAIPMAATECRNWEGESQVPAMLNSQGLLVFVTSTVDAQLKSKAGM</sequence>
<dbReference type="EMBL" id="CM042885">
    <property type="protein sequence ID" value="KAI4366356.1"/>
    <property type="molecule type" value="Genomic_DNA"/>
</dbReference>
<proteinExistence type="predicted"/>
<evidence type="ECO:0000313" key="2">
    <source>
        <dbReference type="Proteomes" id="UP001057402"/>
    </source>
</evidence>
<gene>
    <name evidence="1" type="ORF">MLD38_022243</name>
</gene>
<protein>
    <submittedName>
        <fullName evidence="1">Uncharacterized protein</fullName>
    </submittedName>
</protein>
<name>A0ACB9QII7_9MYRT</name>
<comment type="caution">
    <text evidence="1">The sequence shown here is derived from an EMBL/GenBank/DDBJ whole genome shotgun (WGS) entry which is preliminary data.</text>
</comment>
<reference evidence="2" key="1">
    <citation type="journal article" date="2023" name="Front. Plant Sci.">
        <title>Chromosomal-level genome assembly of Melastoma candidum provides insights into trichome evolution.</title>
        <authorList>
            <person name="Zhong Y."/>
            <person name="Wu W."/>
            <person name="Sun C."/>
            <person name="Zou P."/>
            <person name="Liu Y."/>
            <person name="Dai S."/>
            <person name="Zhou R."/>
        </authorList>
    </citation>
    <scope>NUCLEOTIDE SEQUENCE [LARGE SCALE GENOMIC DNA]</scope>
</reference>
<organism evidence="1 2">
    <name type="scientific">Melastoma candidum</name>
    <dbReference type="NCBI Taxonomy" id="119954"/>
    <lineage>
        <taxon>Eukaryota</taxon>
        <taxon>Viridiplantae</taxon>
        <taxon>Streptophyta</taxon>
        <taxon>Embryophyta</taxon>
        <taxon>Tracheophyta</taxon>
        <taxon>Spermatophyta</taxon>
        <taxon>Magnoliopsida</taxon>
        <taxon>eudicotyledons</taxon>
        <taxon>Gunneridae</taxon>
        <taxon>Pentapetalae</taxon>
        <taxon>rosids</taxon>
        <taxon>malvids</taxon>
        <taxon>Myrtales</taxon>
        <taxon>Melastomataceae</taxon>
        <taxon>Melastomatoideae</taxon>
        <taxon>Melastomateae</taxon>
        <taxon>Melastoma</taxon>
    </lineage>
</organism>
<keyword evidence="2" id="KW-1185">Reference proteome</keyword>